<dbReference type="Proteomes" id="UP001144341">
    <property type="component" value="Unassembled WGS sequence"/>
</dbReference>
<dbReference type="EMBL" id="JAPWGL010000001">
    <property type="protein sequence ID" value="MCZ4221907.1"/>
    <property type="molecule type" value="Genomic_DNA"/>
</dbReference>
<sequence length="202" mass="22634">MESENVDMNIIPPQIAGGAMDAVEKRFFETEAEAKTFFENTSKRLLSVNEWGKYAGMSSFQLMDAHGIRADRTAEPGDFIRIDIPGPGTHAGMGYDWVRVKEIKELSNHEEQISYIIVQPCSHPMDKDGAIAHFFKDDATSTFIIRKFGLVVSAEEHGRNEIPNTDHGKFLDKSRNFVVGMAAKVGLSYPQWKNLVKGLLQN</sequence>
<gene>
    <name evidence="1" type="ORF">O0931_01200</name>
</gene>
<dbReference type="RefSeq" id="WP_269413738.1">
    <property type="nucleotide sequence ID" value="NZ_JAPWGL010000001.1"/>
</dbReference>
<comment type="caution">
    <text evidence="1">The sequence shown here is derived from an EMBL/GenBank/DDBJ whole genome shotgun (WGS) entry which is preliminary data.</text>
</comment>
<name>A0ABT4KSJ9_9SPHI</name>
<keyword evidence="2" id="KW-1185">Reference proteome</keyword>
<proteinExistence type="predicted"/>
<reference evidence="1" key="1">
    <citation type="submission" date="2022-12" db="EMBL/GenBank/DDBJ databases">
        <title>Genome sequence of SJ11.</title>
        <authorList>
            <person name="Woo H."/>
        </authorList>
    </citation>
    <scope>NUCLEOTIDE SEQUENCE</scope>
    <source>
        <strain evidence="1">SJ11</strain>
    </source>
</reference>
<evidence type="ECO:0000313" key="1">
    <source>
        <dbReference type="EMBL" id="MCZ4221907.1"/>
    </source>
</evidence>
<accession>A0ABT4KSJ9</accession>
<protein>
    <submittedName>
        <fullName evidence="1">Uncharacterized protein</fullName>
    </submittedName>
</protein>
<evidence type="ECO:0000313" key="2">
    <source>
        <dbReference type="Proteomes" id="UP001144341"/>
    </source>
</evidence>
<organism evidence="1 2">
    <name type="scientific">Pedobacter rhodius</name>
    <dbReference type="NCBI Taxonomy" id="3004098"/>
    <lineage>
        <taxon>Bacteria</taxon>
        <taxon>Pseudomonadati</taxon>
        <taxon>Bacteroidota</taxon>
        <taxon>Sphingobacteriia</taxon>
        <taxon>Sphingobacteriales</taxon>
        <taxon>Sphingobacteriaceae</taxon>
        <taxon>Pedobacter</taxon>
    </lineage>
</organism>